<dbReference type="EMBL" id="CM002912">
    <property type="protein sequence ID" value="KMZ00573.1"/>
    <property type="molecule type" value="Genomic_DNA"/>
</dbReference>
<feature type="region of interest" description="Disordered" evidence="1">
    <location>
        <begin position="58"/>
        <end position="77"/>
    </location>
</feature>
<organism evidence="2">
    <name type="scientific">Drosophila simulans</name>
    <name type="common">Fruit fly</name>
    <dbReference type="NCBI Taxonomy" id="7240"/>
    <lineage>
        <taxon>Eukaryota</taxon>
        <taxon>Metazoa</taxon>
        <taxon>Ecdysozoa</taxon>
        <taxon>Arthropoda</taxon>
        <taxon>Hexapoda</taxon>
        <taxon>Insecta</taxon>
        <taxon>Pterygota</taxon>
        <taxon>Neoptera</taxon>
        <taxon>Endopterygota</taxon>
        <taxon>Diptera</taxon>
        <taxon>Brachycera</taxon>
        <taxon>Muscomorpha</taxon>
        <taxon>Ephydroidea</taxon>
        <taxon>Drosophilidae</taxon>
        <taxon>Drosophila</taxon>
        <taxon>Sophophora</taxon>
    </lineage>
</organism>
<accession>A0A0J9RYA7</accession>
<dbReference type="KEGG" id="dsi:Dsimw501_GD14816"/>
<name>A0A0J9RYA7_DROSI</name>
<dbReference type="OrthoDB" id="7784285at2759"/>
<feature type="region of interest" description="Disordered" evidence="1">
    <location>
        <begin position="120"/>
        <end position="139"/>
    </location>
</feature>
<proteinExistence type="predicted"/>
<sequence length="238" mass="26026">MCGYGPPSGLLLISPAHCWANAQRALLNTPCRYPTQDRRSSERHCQHFQRITRNSHKNPEKMHARFADPEPASPESVDGIETESLEARIEAFKQNPQNMAALREALDDVLLRAETEANRRAVESQKSQQGKEKRPSFAIPDFKNGKVVNRARGFVVRIFDAICNCANNNAAAATTRFKLRSNSGGGGGGGASGNGKRQQSQDEPETLVLTKKKPAGEGKKKKGVSMADDVQAGVRLMD</sequence>
<dbReference type="Bgee" id="FBgn0186489">
    <property type="expression patterns" value="Expressed in embryo and 1 other cell type or tissue"/>
</dbReference>
<feature type="compositionally biased region" description="Basic and acidic residues" evidence="1">
    <location>
        <begin position="120"/>
        <end position="135"/>
    </location>
</feature>
<feature type="compositionally biased region" description="Basic and acidic residues" evidence="1">
    <location>
        <begin position="58"/>
        <end position="68"/>
    </location>
</feature>
<gene>
    <name evidence="2" type="primary">Dsim\GD14816</name>
    <name evidence="2" type="ORF">Dsimw501_GD14816</name>
</gene>
<feature type="region of interest" description="Disordered" evidence="1">
    <location>
        <begin position="183"/>
        <end position="238"/>
    </location>
</feature>
<dbReference type="AlphaFoldDB" id="A0A0J9RYA7"/>
<dbReference type="Proteomes" id="UP000035880">
    <property type="component" value="Chromosome 3L"/>
</dbReference>
<feature type="compositionally biased region" description="Gly residues" evidence="1">
    <location>
        <begin position="183"/>
        <end position="193"/>
    </location>
</feature>
<reference evidence="2" key="1">
    <citation type="journal article" date="2013" name="Genome Res.">
        <title>A second-generation assembly of the Drosophila simulans genome provides new insights into patterns of lineage-specific divergence.</title>
        <authorList>
            <person name="Hu T.T."/>
            <person name="Eisen M.B."/>
            <person name="Thornton K.R."/>
            <person name="Andolfatto P."/>
        </authorList>
    </citation>
    <scope>NUCLEOTIDE SEQUENCE [LARGE SCALE GENOMIC DNA]</scope>
    <source>
        <strain evidence="2">W501</strain>
    </source>
</reference>
<reference evidence="2" key="2">
    <citation type="submission" date="2014-06" db="EMBL/GenBank/DDBJ databases">
        <authorList>
            <person name="Hu T."/>
            <person name="Eisen M.B."/>
            <person name="Thornton K.R."/>
            <person name="Andolfatto P."/>
        </authorList>
    </citation>
    <scope>NUCLEOTIDE SEQUENCE</scope>
    <source>
        <strain evidence="2">W501</strain>
    </source>
</reference>
<protein>
    <submittedName>
        <fullName evidence="2">Uncharacterized protein, isoform B</fullName>
    </submittedName>
</protein>
<evidence type="ECO:0000256" key="1">
    <source>
        <dbReference type="SAM" id="MobiDB-lite"/>
    </source>
</evidence>
<evidence type="ECO:0000313" key="2">
    <source>
        <dbReference type="EMBL" id="KMZ00573.1"/>
    </source>
</evidence>
<reference evidence="2" key="3">
    <citation type="submission" date="2015-04" db="EMBL/GenBank/DDBJ databases">
        <authorList>
            <consortium name="FlyBase"/>
        </authorList>
    </citation>
    <scope>NUCLEOTIDE SEQUENCE</scope>
    <source>
        <strain evidence="2">W501</strain>
    </source>
</reference>